<dbReference type="EMBL" id="GGEC01017831">
    <property type="protein sequence ID" value="MBW98314.1"/>
    <property type="molecule type" value="Transcribed_RNA"/>
</dbReference>
<reference evidence="1" key="1">
    <citation type="submission" date="2018-02" db="EMBL/GenBank/DDBJ databases">
        <title>Rhizophora mucronata_Transcriptome.</title>
        <authorList>
            <person name="Meera S.P."/>
            <person name="Sreeshan A."/>
            <person name="Augustine A."/>
        </authorList>
    </citation>
    <scope>NUCLEOTIDE SEQUENCE</scope>
    <source>
        <tissue evidence="1">Leaf</tissue>
    </source>
</reference>
<sequence length="22" mass="2666">MRFSHRRQPSLTGLSVSFFKQR</sequence>
<proteinExistence type="predicted"/>
<organism evidence="1">
    <name type="scientific">Rhizophora mucronata</name>
    <name type="common">Asiatic mangrove</name>
    <dbReference type="NCBI Taxonomy" id="61149"/>
    <lineage>
        <taxon>Eukaryota</taxon>
        <taxon>Viridiplantae</taxon>
        <taxon>Streptophyta</taxon>
        <taxon>Embryophyta</taxon>
        <taxon>Tracheophyta</taxon>
        <taxon>Spermatophyta</taxon>
        <taxon>Magnoliopsida</taxon>
        <taxon>eudicotyledons</taxon>
        <taxon>Gunneridae</taxon>
        <taxon>Pentapetalae</taxon>
        <taxon>rosids</taxon>
        <taxon>fabids</taxon>
        <taxon>Malpighiales</taxon>
        <taxon>Rhizophoraceae</taxon>
        <taxon>Rhizophora</taxon>
    </lineage>
</organism>
<protein>
    <submittedName>
        <fullName evidence="1">Uncharacterized protein</fullName>
    </submittedName>
</protein>
<evidence type="ECO:0000313" key="1">
    <source>
        <dbReference type="EMBL" id="MBW98314.1"/>
    </source>
</evidence>
<name>A0A2P2JXW5_RHIMU</name>
<accession>A0A2P2JXW5</accession>
<dbReference type="AlphaFoldDB" id="A0A2P2JXW5"/>